<dbReference type="PANTHER" id="PTHR11562">
    <property type="entry name" value="CATION EFFLUX PROTEIN/ ZINC TRANSPORTER"/>
    <property type="match status" value="1"/>
</dbReference>
<dbReference type="CDD" id="cd00371">
    <property type="entry name" value="HMA"/>
    <property type="match status" value="1"/>
</dbReference>
<evidence type="ECO:0000256" key="1">
    <source>
        <dbReference type="ARBA" id="ARBA00004141"/>
    </source>
</evidence>
<keyword evidence="3" id="KW-0864">Zinc transport</keyword>
<evidence type="ECO:0000256" key="6">
    <source>
        <dbReference type="SAM" id="Phobius"/>
    </source>
</evidence>
<dbReference type="InterPro" id="IPR006121">
    <property type="entry name" value="HMA_dom"/>
</dbReference>
<dbReference type="InterPro" id="IPR058533">
    <property type="entry name" value="Cation_efflux_TM"/>
</dbReference>
<protein>
    <submittedName>
        <fullName evidence="8">Cation transporter</fullName>
    </submittedName>
</protein>
<keyword evidence="5 6" id="KW-0472">Membrane</keyword>
<evidence type="ECO:0000313" key="9">
    <source>
        <dbReference type="Proteomes" id="UP000243507"/>
    </source>
</evidence>
<dbReference type="EMBL" id="NTJD01000011">
    <property type="protein sequence ID" value="PCD75627.1"/>
    <property type="molecule type" value="Genomic_DNA"/>
</dbReference>
<evidence type="ECO:0000256" key="3">
    <source>
        <dbReference type="ARBA" id="ARBA00022906"/>
    </source>
</evidence>
<keyword evidence="3" id="KW-0813">Transport</keyword>
<gene>
    <name evidence="8" type="ORF">CLN94_12800</name>
</gene>
<dbReference type="InterPro" id="IPR050681">
    <property type="entry name" value="CDF/SLC30A"/>
</dbReference>
<dbReference type="Proteomes" id="UP000243507">
    <property type="component" value="Unassembled WGS sequence"/>
</dbReference>
<keyword evidence="4 6" id="KW-1133">Transmembrane helix</keyword>
<organism evidence="8 9">
    <name type="scientific">Pseudothioclava arenosa</name>
    <dbReference type="NCBI Taxonomy" id="1795308"/>
    <lineage>
        <taxon>Bacteria</taxon>
        <taxon>Pseudomonadati</taxon>
        <taxon>Pseudomonadota</taxon>
        <taxon>Alphaproteobacteria</taxon>
        <taxon>Rhodobacterales</taxon>
        <taxon>Paracoccaceae</taxon>
        <taxon>Pseudothioclava</taxon>
    </lineage>
</organism>
<dbReference type="InterPro" id="IPR027469">
    <property type="entry name" value="Cation_efflux_TMD_sf"/>
</dbReference>
<feature type="transmembrane region" description="Helical" evidence="6">
    <location>
        <begin position="209"/>
        <end position="226"/>
    </location>
</feature>
<accession>A0A2A4CMA1</accession>
<dbReference type="GO" id="GO:0005385">
    <property type="term" value="F:zinc ion transmembrane transporter activity"/>
    <property type="evidence" value="ECO:0007669"/>
    <property type="project" value="TreeGrafter"/>
</dbReference>
<evidence type="ECO:0000259" key="7">
    <source>
        <dbReference type="Pfam" id="PF01545"/>
    </source>
</evidence>
<dbReference type="PANTHER" id="PTHR11562:SF17">
    <property type="entry name" value="RE54080P-RELATED"/>
    <property type="match status" value="1"/>
</dbReference>
<feature type="transmembrane region" description="Helical" evidence="6">
    <location>
        <begin position="112"/>
        <end position="130"/>
    </location>
</feature>
<dbReference type="GO" id="GO:0005886">
    <property type="term" value="C:plasma membrane"/>
    <property type="evidence" value="ECO:0007669"/>
    <property type="project" value="TreeGrafter"/>
</dbReference>
<keyword evidence="3" id="KW-0406">Ion transport</keyword>
<dbReference type="Gene3D" id="1.20.1510.10">
    <property type="entry name" value="Cation efflux protein transmembrane domain"/>
    <property type="match status" value="1"/>
</dbReference>
<dbReference type="AlphaFoldDB" id="A0A2A4CMA1"/>
<keyword evidence="3" id="KW-0862">Zinc</keyword>
<keyword evidence="9" id="KW-1185">Reference proteome</keyword>
<feature type="transmembrane region" description="Helical" evidence="6">
    <location>
        <begin position="142"/>
        <end position="161"/>
    </location>
</feature>
<evidence type="ECO:0000256" key="2">
    <source>
        <dbReference type="ARBA" id="ARBA00022692"/>
    </source>
</evidence>
<evidence type="ECO:0000256" key="4">
    <source>
        <dbReference type="ARBA" id="ARBA00022989"/>
    </source>
</evidence>
<name>A0A2A4CMA1_9RHOB</name>
<proteinExistence type="predicted"/>
<feature type="transmembrane region" description="Helical" evidence="6">
    <location>
        <begin position="232"/>
        <end position="249"/>
    </location>
</feature>
<dbReference type="SUPFAM" id="SSF161111">
    <property type="entry name" value="Cation efflux protein transmembrane domain-like"/>
    <property type="match status" value="1"/>
</dbReference>
<sequence length="264" mass="27874">MDCPSCAAKVRAAAVSAGIETAEISTTTQILSLPVAVDDARLPEAERAITAAGYRLDRLSAATDEAQPHHLTPAYRRALWIVIVLNLGYGGIEMVGGYLTGSQALKADALDFFGDGLITLLGLVAIGWSLVWRARSALMQGLFLGVMGLGVMAATGYRLFIGREIDAGVMGLLAFIALGVNLGAAWVLMPHREGDANAKAVWHFSRNDALGNAAVVVAAGLVALSGSRWPDLIAAFAIAGLFLQSAWVIQRDARHELRRIAAAR</sequence>
<reference evidence="8 9" key="1">
    <citation type="submission" date="2017-09" db="EMBL/GenBank/DDBJ databases">
        <title>A multilocus sequence analysis scheme for characterization of bacteria in the genus Thioclava.</title>
        <authorList>
            <person name="Liu Y."/>
            <person name="Shao Z."/>
        </authorList>
    </citation>
    <scope>NUCLEOTIDE SEQUENCE [LARGE SCALE GENOMIC DNA]</scope>
    <source>
        <strain evidence="8 9">CAU 1312</strain>
    </source>
</reference>
<dbReference type="Pfam" id="PF01545">
    <property type="entry name" value="Cation_efflux"/>
    <property type="match status" value="1"/>
</dbReference>
<dbReference type="Gene3D" id="3.30.70.100">
    <property type="match status" value="1"/>
</dbReference>
<keyword evidence="2 6" id="KW-0812">Transmembrane</keyword>
<feature type="transmembrane region" description="Helical" evidence="6">
    <location>
        <begin position="78"/>
        <end position="100"/>
    </location>
</feature>
<evidence type="ECO:0000256" key="5">
    <source>
        <dbReference type="ARBA" id="ARBA00023136"/>
    </source>
</evidence>
<feature type="transmembrane region" description="Helical" evidence="6">
    <location>
        <begin position="167"/>
        <end position="188"/>
    </location>
</feature>
<evidence type="ECO:0000313" key="8">
    <source>
        <dbReference type="EMBL" id="PCD75627.1"/>
    </source>
</evidence>
<dbReference type="GO" id="GO:0046872">
    <property type="term" value="F:metal ion binding"/>
    <property type="evidence" value="ECO:0007669"/>
    <property type="project" value="InterPro"/>
</dbReference>
<feature type="domain" description="Cation efflux protein transmembrane" evidence="7">
    <location>
        <begin position="79"/>
        <end position="256"/>
    </location>
</feature>
<comment type="caution">
    <text evidence="8">The sequence shown here is derived from an EMBL/GenBank/DDBJ whole genome shotgun (WGS) entry which is preliminary data.</text>
</comment>
<comment type="subcellular location">
    <subcellularLocation>
        <location evidence="1">Membrane</location>
        <topology evidence="1">Multi-pass membrane protein</topology>
    </subcellularLocation>
</comment>
<dbReference type="OrthoDB" id="9799649at2"/>